<dbReference type="Gene3D" id="1.10.10.10">
    <property type="entry name" value="Winged helix-like DNA-binding domain superfamily/Winged helix DNA-binding domain"/>
    <property type="match status" value="1"/>
</dbReference>
<dbReference type="AlphaFoldDB" id="A0A7V1PVE0"/>
<dbReference type="EMBL" id="DRLD01000316">
    <property type="protein sequence ID" value="HED11292.1"/>
    <property type="molecule type" value="Genomic_DNA"/>
</dbReference>
<dbReference type="PANTHER" id="PTHR43133:SF39">
    <property type="entry name" value="SIMILAR TO RNA POLYMERASE SIGMA-E FACTOR"/>
    <property type="match status" value="1"/>
</dbReference>
<feature type="domain" description="RNA polymerase sigma-70 ECF-like HTH" evidence="4">
    <location>
        <begin position="4"/>
        <end position="171"/>
    </location>
</feature>
<evidence type="ECO:0000259" key="4">
    <source>
        <dbReference type="Pfam" id="PF07638"/>
    </source>
</evidence>
<dbReference type="NCBIfam" id="TIGR02999">
    <property type="entry name" value="Sig-70_X6"/>
    <property type="match status" value="1"/>
</dbReference>
<sequence length="184" mass="21174">MRKDSMDVNALLDNIYDELHGMAELQLHGERSGHTLNPTALAHEAWLRLAASERITIKDRNHFMALAATTMRRILIDYARNRRSQKRGGEAVMITLTEENISREIPGDTLLALDESLKKLARRHLRQARIIELWFFAGMKHREIAELLNISEPTIRRDWRLARAWLSRELSETPPPPGEGVGHE</sequence>
<name>A0A7V1PVE0_CALAY</name>
<comment type="caution">
    <text evidence="5">The sequence shown here is derived from an EMBL/GenBank/DDBJ whole genome shotgun (WGS) entry which is preliminary data.</text>
</comment>
<dbReference type="Pfam" id="PF07638">
    <property type="entry name" value="Sigma70_ECF"/>
    <property type="match status" value="1"/>
</dbReference>
<dbReference type="GO" id="GO:0006352">
    <property type="term" value="P:DNA-templated transcription initiation"/>
    <property type="evidence" value="ECO:0007669"/>
    <property type="project" value="InterPro"/>
</dbReference>
<evidence type="ECO:0000256" key="3">
    <source>
        <dbReference type="ARBA" id="ARBA00023163"/>
    </source>
</evidence>
<proteinExistence type="predicted"/>
<dbReference type="GO" id="GO:0016987">
    <property type="term" value="F:sigma factor activity"/>
    <property type="evidence" value="ECO:0007669"/>
    <property type="project" value="UniProtKB-KW"/>
</dbReference>
<dbReference type="InterPro" id="IPR039425">
    <property type="entry name" value="RNA_pol_sigma-70-like"/>
</dbReference>
<dbReference type="InterPro" id="IPR036388">
    <property type="entry name" value="WH-like_DNA-bd_sf"/>
</dbReference>
<keyword evidence="3" id="KW-0804">Transcription</keyword>
<dbReference type="Proteomes" id="UP000886005">
    <property type="component" value="Unassembled WGS sequence"/>
</dbReference>
<keyword evidence="1" id="KW-0805">Transcription regulation</keyword>
<dbReference type="InterPro" id="IPR013324">
    <property type="entry name" value="RNA_pol_sigma_r3/r4-like"/>
</dbReference>
<dbReference type="InterPro" id="IPR014284">
    <property type="entry name" value="RNA_pol_sigma-70_dom"/>
</dbReference>
<reference evidence="5" key="1">
    <citation type="journal article" date="2020" name="mSystems">
        <title>Genome- and Community-Level Interaction Insights into Carbon Utilization and Element Cycling Functions of Hydrothermarchaeota in Hydrothermal Sediment.</title>
        <authorList>
            <person name="Zhou Z."/>
            <person name="Liu Y."/>
            <person name="Xu W."/>
            <person name="Pan J."/>
            <person name="Luo Z.H."/>
            <person name="Li M."/>
        </authorList>
    </citation>
    <scope>NUCLEOTIDE SEQUENCE [LARGE SCALE GENOMIC DNA]</scope>
    <source>
        <strain evidence="5">HyVt-456</strain>
    </source>
</reference>
<evidence type="ECO:0000256" key="2">
    <source>
        <dbReference type="ARBA" id="ARBA00023082"/>
    </source>
</evidence>
<dbReference type="PANTHER" id="PTHR43133">
    <property type="entry name" value="RNA POLYMERASE ECF-TYPE SIGMA FACTO"/>
    <property type="match status" value="1"/>
</dbReference>
<organism evidence="5">
    <name type="scientific">Caldithrix abyssi</name>
    <dbReference type="NCBI Taxonomy" id="187145"/>
    <lineage>
        <taxon>Bacteria</taxon>
        <taxon>Pseudomonadati</taxon>
        <taxon>Calditrichota</taxon>
        <taxon>Calditrichia</taxon>
        <taxon>Calditrichales</taxon>
        <taxon>Calditrichaceae</taxon>
        <taxon>Caldithrix</taxon>
    </lineage>
</organism>
<evidence type="ECO:0000313" key="5">
    <source>
        <dbReference type="EMBL" id="HED11292.1"/>
    </source>
</evidence>
<evidence type="ECO:0000256" key="1">
    <source>
        <dbReference type="ARBA" id="ARBA00023015"/>
    </source>
</evidence>
<accession>A0A7V1PVE0</accession>
<dbReference type="InterPro" id="IPR053812">
    <property type="entry name" value="HTH_Sigma70_ECF-like"/>
</dbReference>
<dbReference type="InterPro" id="IPR011517">
    <property type="entry name" value="RNA_pol_sigma70_ECF-like"/>
</dbReference>
<dbReference type="SUPFAM" id="SSF88659">
    <property type="entry name" value="Sigma3 and sigma4 domains of RNA polymerase sigma factors"/>
    <property type="match status" value="1"/>
</dbReference>
<keyword evidence="2" id="KW-0731">Sigma factor</keyword>
<protein>
    <submittedName>
        <fullName evidence="5">Sigma-70 family RNA polymerase sigma factor</fullName>
    </submittedName>
</protein>
<gene>
    <name evidence="5" type="ORF">ENJ10_11440</name>
</gene>
<dbReference type="NCBIfam" id="TIGR02937">
    <property type="entry name" value="sigma70-ECF"/>
    <property type="match status" value="1"/>
</dbReference>